<accession>A0A0M4FHV9</accession>
<feature type="transmembrane region" description="Helical" evidence="10">
    <location>
        <begin position="311"/>
        <end position="332"/>
    </location>
</feature>
<gene>
    <name evidence="13" type="ORF">AM592_03340</name>
</gene>
<dbReference type="STRING" id="1441095.AM592_03340"/>
<dbReference type="InterPro" id="IPR025966">
    <property type="entry name" value="OppC_N"/>
</dbReference>
<dbReference type="InterPro" id="IPR000515">
    <property type="entry name" value="MetI-like"/>
</dbReference>
<evidence type="ECO:0000256" key="11">
    <source>
        <dbReference type="SAM" id="MobiDB-lite"/>
    </source>
</evidence>
<keyword evidence="5" id="KW-0571">Peptide transport</keyword>
<keyword evidence="6" id="KW-0653">Protein transport</keyword>
<feature type="region of interest" description="Disordered" evidence="11">
    <location>
        <begin position="1"/>
        <end position="21"/>
    </location>
</feature>
<dbReference type="AlphaFoldDB" id="A0A0M4FHV9"/>
<evidence type="ECO:0000256" key="7">
    <source>
        <dbReference type="ARBA" id="ARBA00022989"/>
    </source>
</evidence>
<keyword evidence="4 10" id="KW-0812">Transmembrane</keyword>
<keyword evidence="8 10" id="KW-0472">Membrane</keyword>
<evidence type="ECO:0000256" key="6">
    <source>
        <dbReference type="ARBA" id="ARBA00022927"/>
    </source>
</evidence>
<evidence type="ECO:0000256" key="9">
    <source>
        <dbReference type="ARBA" id="ARBA00024202"/>
    </source>
</evidence>
<dbReference type="GO" id="GO:0055085">
    <property type="term" value="P:transmembrane transport"/>
    <property type="evidence" value="ECO:0007669"/>
    <property type="project" value="InterPro"/>
</dbReference>
<protein>
    <submittedName>
        <fullName evidence="13">Peptide ABC transporter permease</fullName>
    </submittedName>
</protein>
<dbReference type="GO" id="GO:0015031">
    <property type="term" value="P:protein transport"/>
    <property type="evidence" value="ECO:0007669"/>
    <property type="project" value="UniProtKB-KW"/>
</dbReference>
<dbReference type="NCBIfam" id="NF045475">
    <property type="entry name" value="Opp3C"/>
    <property type="match status" value="1"/>
</dbReference>
<dbReference type="GO" id="GO:0005886">
    <property type="term" value="C:plasma membrane"/>
    <property type="evidence" value="ECO:0007669"/>
    <property type="project" value="UniProtKB-SubCell"/>
</dbReference>
<evidence type="ECO:0000256" key="2">
    <source>
        <dbReference type="ARBA" id="ARBA00022448"/>
    </source>
</evidence>
<dbReference type="CDD" id="cd06261">
    <property type="entry name" value="TM_PBP2"/>
    <property type="match status" value="1"/>
</dbReference>
<dbReference type="InterPro" id="IPR050366">
    <property type="entry name" value="BP-dependent_transpt_permease"/>
</dbReference>
<evidence type="ECO:0000313" key="13">
    <source>
        <dbReference type="EMBL" id="ALC80729.1"/>
    </source>
</evidence>
<feature type="domain" description="ABC transmembrane type-1" evidence="12">
    <location>
        <begin position="140"/>
        <end position="329"/>
    </location>
</feature>
<keyword evidence="3" id="KW-1003">Cell membrane</keyword>
<evidence type="ECO:0000256" key="5">
    <source>
        <dbReference type="ARBA" id="ARBA00022856"/>
    </source>
</evidence>
<feature type="transmembrane region" description="Helical" evidence="10">
    <location>
        <begin position="142"/>
        <end position="168"/>
    </location>
</feature>
<feature type="transmembrane region" description="Helical" evidence="10">
    <location>
        <begin position="47"/>
        <end position="67"/>
    </location>
</feature>
<proteinExistence type="inferred from homology"/>
<dbReference type="InterPro" id="IPR035906">
    <property type="entry name" value="MetI-like_sf"/>
</dbReference>
<dbReference type="Pfam" id="PF12911">
    <property type="entry name" value="OppC_N"/>
    <property type="match status" value="1"/>
</dbReference>
<evidence type="ECO:0000256" key="8">
    <source>
        <dbReference type="ARBA" id="ARBA00023136"/>
    </source>
</evidence>
<dbReference type="OrthoDB" id="9797472at2"/>
<reference evidence="14" key="1">
    <citation type="submission" date="2015-08" db="EMBL/GenBank/DDBJ databases">
        <title>Genome sequencing project for genomic taxonomy and phylogenomics of Bacillus-like bacteria.</title>
        <authorList>
            <person name="Liu B."/>
            <person name="Wang J."/>
            <person name="Zhu Y."/>
            <person name="Liu G."/>
            <person name="Chen Q."/>
            <person name="Chen Z."/>
            <person name="Lan J."/>
            <person name="Che J."/>
            <person name="Ge C."/>
            <person name="Shi H."/>
            <person name="Pan Z."/>
            <person name="Liu X."/>
        </authorList>
    </citation>
    <scope>NUCLEOTIDE SEQUENCE [LARGE SCALE GENOMIC DNA]</scope>
    <source>
        <strain evidence="14">FJAT-4402</strain>
    </source>
</reference>
<feature type="transmembrane region" description="Helical" evidence="10">
    <location>
        <begin position="257"/>
        <end position="282"/>
    </location>
</feature>
<keyword evidence="2 10" id="KW-0813">Transport</keyword>
<dbReference type="Proteomes" id="UP000067625">
    <property type="component" value="Chromosome"/>
</dbReference>
<reference evidence="13 14" key="2">
    <citation type="journal article" date="2016" name="Int. J. Syst. Evol. Microbiol.">
        <title>Bacillus gobiensis sp. nov., isolated from a soil sample.</title>
        <authorList>
            <person name="Liu B."/>
            <person name="Liu G.H."/>
            <person name="Cetin S."/>
            <person name="Schumann P."/>
            <person name="Pan Z.Z."/>
            <person name="Chen Q.Q."/>
        </authorList>
    </citation>
    <scope>NUCLEOTIDE SEQUENCE [LARGE SCALE GENOMIC DNA]</scope>
    <source>
        <strain evidence="13 14">FJAT-4402</strain>
    </source>
</reference>
<dbReference type="EMBL" id="CP012600">
    <property type="protein sequence ID" value="ALC80729.1"/>
    <property type="molecule type" value="Genomic_DNA"/>
</dbReference>
<dbReference type="PANTHER" id="PTHR43386">
    <property type="entry name" value="OLIGOPEPTIDE TRANSPORT SYSTEM PERMEASE PROTEIN APPC"/>
    <property type="match status" value="1"/>
</dbReference>
<dbReference type="RefSeq" id="WP_053602469.1">
    <property type="nucleotide sequence ID" value="NZ_CP012600.1"/>
</dbReference>
<dbReference type="SUPFAM" id="SSF161098">
    <property type="entry name" value="MetI-like"/>
    <property type="match status" value="1"/>
</dbReference>
<keyword evidence="14" id="KW-1185">Reference proteome</keyword>
<dbReference type="Gene3D" id="1.10.3720.10">
    <property type="entry name" value="MetI-like"/>
    <property type="match status" value="1"/>
</dbReference>
<evidence type="ECO:0000256" key="10">
    <source>
        <dbReference type="RuleBase" id="RU363032"/>
    </source>
</evidence>
<name>A0A0M4FHV9_9BACI</name>
<feature type="transmembrane region" description="Helical" evidence="10">
    <location>
        <begin position="205"/>
        <end position="222"/>
    </location>
</feature>
<dbReference type="GO" id="GO:0015833">
    <property type="term" value="P:peptide transport"/>
    <property type="evidence" value="ECO:0007669"/>
    <property type="project" value="UniProtKB-KW"/>
</dbReference>
<organism evidence="13 14">
    <name type="scientific">Bacillus gobiensis</name>
    <dbReference type="NCBI Taxonomy" id="1441095"/>
    <lineage>
        <taxon>Bacteria</taxon>
        <taxon>Bacillati</taxon>
        <taxon>Bacillota</taxon>
        <taxon>Bacilli</taxon>
        <taxon>Bacillales</taxon>
        <taxon>Bacillaceae</taxon>
        <taxon>Bacillus</taxon>
    </lineage>
</organism>
<comment type="subcellular location">
    <subcellularLocation>
        <location evidence="1 10">Cell membrane</location>
        <topology evidence="1 10">Multi-pass membrane protein</topology>
    </subcellularLocation>
</comment>
<evidence type="ECO:0000259" key="12">
    <source>
        <dbReference type="PROSITE" id="PS50928"/>
    </source>
</evidence>
<evidence type="ECO:0000256" key="3">
    <source>
        <dbReference type="ARBA" id="ARBA00022475"/>
    </source>
</evidence>
<sequence length="342" mass="38471">MSLHEEKLPKELFEPASPDHKEAEKIERKSLNYWQDAWLRIRKNKGAVISLVVLLLLTLLALFGPMMNDKPYYKQYTPHANLPPRVPVLENVKWLPFDGVRTTQSGNVVNPYEEKQINDYYWFGTDNLGRDLWSRVWKGSQISLMIAVLAALIDLVIGVIYGAISGYFGGRIDNIMQRIIEILMGIPNLVIVILMIILFKPGFGPIILALTITGWINMARVVRAQVMKMKEQEFVLASRTLGLGHAKIISKHMLPNLAGVMIINTMFTIPSAIFFEAFLSFIGLGLQDPLASLGTLIDDGFKVMLAYPTQMIFPAIVISVIMIAFNLIADGLRDALDPKMRD</sequence>
<evidence type="ECO:0000313" key="14">
    <source>
        <dbReference type="Proteomes" id="UP000067625"/>
    </source>
</evidence>
<dbReference type="PANTHER" id="PTHR43386:SF24">
    <property type="entry name" value="OLIGOPEPTIDE TRANSPORT SYSTEM PERMEASE PROTEIN AMID"/>
    <property type="match status" value="1"/>
</dbReference>
<dbReference type="Pfam" id="PF00528">
    <property type="entry name" value="BPD_transp_1"/>
    <property type="match status" value="1"/>
</dbReference>
<dbReference type="PATRIC" id="fig|1441095.3.peg.729"/>
<evidence type="ECO:0000256" key="1">
    <source>
        <dbReference type="ARBA" id="ARBA00004651"/>
    </source>
</evidence>
<keyword evidence="7 10" id="KW-1133">Transmembrane helix</keyword>
<evidence type="ECO:0000256" key="4">
    <source>
        <dbReference type="ARBA" id="ARBA00022692"/>
    </source>
</evidence>
<feature type="transmembrane region" description="Helical" evidence="10">
    <location>
        <begin position="180"/>
        <end position="199"/>
    </location>
</feature>
<dbReference type="PROSITE" id="PS50928">
    <property type="entry name" value="ABC_TM1"/>
    <property type="match status" value="1"/>
</dbReference>
<comment type="similarity">
    <text evidence="9">Belongs to the binding-protein-dependent transport system permease family. OppBC subfamily.</text>
</comment>